<accession>A0A9W7GGN6</accession>
<dbReference type="PROSITE" id="PS50053">
    <property type="entry name" value="UBIQUITIN_2"/>
    <property type="match status" value="2"/>
</dbReference>
<evidence type="ECO:0000313" key="4">
    <source>
        <dbReference type="Proteomes" id="UP001165065"/>
    </source>
</evidence>
<dbReference type="PRINTS" id="PR00348">
    <property type="entry name" value="UBIQUITIN"/>
</dbReference>
<dbReference type="SUPFAM" id="SSF54236">
    <property type="entry name" value="Ubiquitin-like"/>
    <property type="match status" value="2"/>
</dbReference>
<dbReference type="Pfam" id="PF00240">
    <property type="entry name" value="ubiquitin"/>
    <property type="match status" value="2"/>
</dbReference>
<evidence type="ECO:0000313" key="3">
    <source>
        <dbReference type="EMBL" id="GMI45449.1"/>
    </source>
</evidence>
<dbReference type="SMART" id="SM00213">
    <property type="entry name" value="UBQ"/>
    <property type="match status" value="2"/>
</dbReference>
<feature type="domain" description="Ubiquitin-like" evidence="2">
    <location>
        <begin position="151"/>
        <end position="218"/>
    </location>
</feature>
<sequence length="304" mass="34658">MPKKTSKRTSKDSGAASGSQKRQKKDDESYTPLYGWKLPPKIGQLGYDSVRDYHQFIALKATMNDFDATKLSPPHSIDEVWHTHILYTENYREYCLEVCGNFIDHNPEGAAMDPKSVMARKERITATIVAYEDTFGKPCDWDYGSEGPTTFQIFFRNFEGKWRTLDVKSTDTIANIKAKIQDKVGIPPSRQRLAFAGKQLNEDGWTLSDYKIKRDSNLCLDCGSERPTSYQIFVKKINGRKVAFDVKSTDTVDDLKAKVRDMEGTPDRQRLIFAGKQLEDGRTLSDYNIQKESTLHLVLELRGC</sequence>
<dbReference type="PANTHER" id="PTHR10666">
    <property type="entry name" value="UBIQUITIN"/>
    <property type="match status" value="1"/>
</dbReference>
<reference evidence="4" key="1">
    <citation type="journal article" date="2023" name="Commun. Biol.">
        <title>Genome analysis of Parmales, the sister group of diatoms, reveals the evolutionary specialization of diatoms from phago-mixotrophs to photoautotrophs.</title>
        <authorList>
            <person name="Ban H."/>
            <person name="Sato S."/>
            <person name="Yoshikawa S."/>
            <person name="Yamada K."/>
            <person name="Nakamura Y."/>
            <person name="Ichinomiya M."/>
            <person name="Sato N."/>
            <person name="Blanc-Mathieu R."/>
            <person name="Endo H."/>
            <person name="Kuwata A."/>
            <person name="Ogata H."/>
        </authorList>
    </citation>
    <scope>NUCLEOTIDE SEQUENCE [LARGE SCALE GENOMIC DNA]</scope>
</reference>
<dbReference type="InterPro" id="IPR029071">
    <property type="entry name" value="Ubiquitin-like_domsf"/>
</dbReference>
<dbReference type="Gene3D" id="3.10.20.90">
    <property type="entry name" value="Phosphatidylinositol 3-kinase Catalytic Subunit, Chain A, domain 1"/>
    <property type="match status" value="2"/>
</dbReference>
<dbReference type="EMBL" id="BRYA01000247">
    <property type="protein sequence ID" value="GMI45449.1"/>
    <property type="molecule type" value="Genomic_DNA"/>
</dbReference>
<feature type="region of interest" description="Disordered" evidence="1">
    <location>
        <begin position="1"/>
        <end position="30"/>
    </location>
</feature>
<feature type="domain" description="Ubiquitin-like" evidence="2">
    <location>
        <begin position="230"/>
        <end position="304"/>
    </location>
</feature>
<dbReference type="OrthoDB" id="428577at2759"/>
<dbReference type="InterPro" id="IPR050158">
    <property type="entry name" value="Ubiquitin_ubiquitin-like"/>
</dbReference>
<dbReference type="CDD" id="cd17039">
    <property type="entry name" value="Ubl_ubiquitin_like"/>
    <property type="match status" value="1"/>
</dbReference>
<name>A0A9W7GGN6_9STRA</name>
<evidence type="ECO:0000256" key="1">
    <source>
        <dbReference type="SAM" id="MobiDB-lite"/>
    </source>
</evidence>
<dbReference type="AlphaFoldDB" id="A0A9W7GGN6"/>
<gene>
    <name evidence="3" type="ORF">TrCOL_g13580</name>
</gene>
<evidence type="ECO:0000259" key="2">
    <source>
        <dbReference type="PROSITE" id="PS50053"/>
    </source>
</evidence>
<dbReference type="FunFam" id="3.10.20.90:FF:000160">
    <property type="entry name" value="Polyubiquitin-C"/>
    <property type="match status" value="1"/>
</dbReference>
<dbReference type="InterPro" id="IPR019956">
    <property type="entry name" value="Ubiquitin_dom"/>
</dbReference>
<keyword evidence="4" id="KW-1185">Reference proteome</keyword>
<organism evidence="3 4">
    <name type="scientific">Triparma columacea</name>
    <dbReference type="NCBI Taxonomy" id="722753"/>
    <lineage>
        <taxon>Eukaryota</taxon>
        <taxon>Sar</taxon>
        <taxon>Stramenopiles</taxon>
        <taxon>Ochrophyta</taxon>
        <taxon>Bolidophyceae</taxon>
        <taxon>Parmales</taxon>
        <taxon>Triparmaceae</taxon>
        <taxon>Triparma</taxon>
    </lineage>
</organism>
<proteinExistence type="predicted"/>
<protein>
    <recommendedName>
        <fullName evidence="2">Ubiquitin-like domain-containing protein</fullName>
    </recommendedName>
</protein>
<comment type="caution">
    <text evidence="3">The sequence shown here is derived from an EMBL/GenBank/DDBJ whole genome shotgun (WGS) entry which is preliminary data.</text>
</comment>
<dbReference type="Proteomes" id="UP001165065">
    <property type="component" value="Unassembled WGS sequence"/>
</dbReference>
<dbReference type="InterPro" id="IPR000626">
    <property type="entry name" value="Ubiquitin-like_dom"/>
</dbReference>